<dbReference type="Proteomes" id="UP000886124">
    <property type="component" value="Unassembled WGS sequence"/>
</dbReference>
<keyword evidence="2" id="KW-0472">Membrane</keyword>
<feature type="transmembrane region" description="Helical" evidence="2">
    <location>
        <begin position="95"/>
        <end position="116"/>
    </location>
</feature>
<feature type="compositionally biased region" description="Basic and acidic residues" evidence="1">
    <location>
        <begin position="264"/>
        <end position="281"/>
    </location>
</feature>
<dbReference type="InterPro" id="IPR001451">
    <property type="entry name" value="Hexapep"/>
</dbReference>
<name>A0A7V5UEZ9_CALAY</name>
<dbReference type="SUPFAM" id="SSF51161">
    <property type="entry name" value="Trimeric LpxA-like enzymes"/>
    <property type="match status" value="1"/>
</dbReference>
<sequence>MRSVKKDMNNRLANRRENVYGAESNKSGIAGFLETILRRFRTGAFLIALIPLYVVGIVSMGISATPGVYFISYVLQATRDWAPIFHYSAVATSVIAGYFFYGICLIFVIPFVNWILPFRIKPFRGSYFSLQSVPWYIHNALTYIVRYTFLEFVTPTPLNTLFYKLMGMKIGKHVHINTTNISDPGLIEIGDYVTIGGSAHIIAHYGQKGYLVLSRVKIGDGVNIGIKSTIMGDVEIGPGAMIAPHEVILPKSRIPAKRRPPKLTQEEVKTEPEEVVKRSVV</sequence>
<evidence type="ECO:0000313" key="3">
    <source>
        <dbReference type="EMBL" id="HHJ52719.1"/>
    </source>
</evidence>
<comment type="caution">
    <text evidence="3">The sequence shown here is derived from an EMBL/GenBank/DDBJ whole genome shotgun (WGS) entry which is preliminary data.</text>
</comment>
<dbReference type="Pfam" id="PF00132">
    <property type="entry name" value="Hexapep"/>
    <property type="match status" value="1"/>
</dbReference>
<dbReference type="AlphaFoldDB" id="A0A7V5UEZ9"/>
<gene>
    <name evidence="3" type="ORF">ENJ89_05950</name>
</gene>
<feature type="transmembrane region" description="Helical" evidence="2">
    <location>
        <begin position="45"/>
        <end position="75"/>
    </location>
</feature>
<keyword evidence="2" id="KW-1133">Transmembrane helix</keyword>
<reference evidence="3" key="1">
    <citation type="journal article" date="2020" name="mSystems">
        <title>Genome- and Community-Level Interaction Insights into Carbon Utilization and Element Cycling Functions of Hydrothermarchaeota in Hydrothermal Sediment.</title>
        <authorList>
            <person name="Zhou Z."/>
            <person name="Liu Y."/>
            <person name="Xu W."/>
            <person name="Pan J."/>
            <person name="Luo Z.H."/>
            <person name="Li M."/>
        </authorList>
    </citation>
    <scope>NUCLEOTIDE SEQUENCE [LARGE SCALE GENOMIC DNA]</scope>
    <source>
        <strain evidence="3">HyVt-527</strain>
    </source>
</reference>
<evidence type="ECO:0000256" key="1">
    <source>
        <dbReference type="SAM" id="MobiDB-lite"/>
    </source>
</evidence>
<proteinExistence type="predicted"/>
<organism evidence="3">
    <name type="scientific">Caldithrix abyssi</name>
    <dbReference type="NCBI Taxonomy" id="187145"/>
    <lineage>
        <taxon>Bacteria</taxon>
        <taxon>Pseudomonadati</taxon>
        <taxon>Calditrichota</taxon>
        <taxon>Calditrichia</taxon>
        <taxon>Calditrichales</taxon>
        <taxon>Calditrichaceae</taxon>
        <taxon>Caldithrix</taxon>
    </lineage>
</organism>
<dbReference type="EMBL" id="DROD01000407">
    <property type="protein sequence ID" value="HHJ52719.1"/>
    <property type="molecule type" value="Genomic_DNA"/>
</dbReference>
<dbReference type="InterPro" id="IPR011004">
    <property type="entry name" value="Trimer_LpxA-like_sf"/>
</dbReference>
<accession>A0A7V5UEZ9</accession>
<keyword evidence="2" id="KW-0812">Transmembrane</keyword>
<feature type="region of interest" description="Disordered" evidence="1">
    <location>
        <begin position="254"/>
        <end position="281"/>
    </location>
</feature>
<protein>
    <recommendedName>
        <fullName evidence="4">Acyltransferase</fullName>
    </recommendedName>
</protein>
<evidence type="ECO:0000256" key="2">
    <source>
        <dbReference type="SAM" id="Phobius"/>
    </source>
</evidence>
<evidence type="ECO:0008006" key="4">
    <source>
        <dbReference type="Google" id="ProtNLM"/>
    </source>
</evidence>
<dbReference type="Gene3D" id="2.160.10.10">
    <property type="entry name" value="Hexapeptide repeat proteins"/>
    <property type="match status" value="1"/>
</dbReference>